<dbReference type="Gene3D" id="1.10.1470.10">
    <property type="entry name" value="YjbJ"/>
    <property type="match status" value="1"/>
</dbReference>
<dbReference type="InterPro" id="IPR008462">
    <property type="entry name" value="CsbD"/>
</dbReference>
<protein>
    <submittedName>
        <fullName evidence="3">CsbD family protein</fullName>
    </submittedName>
</protein>
<dbReference type="Pfam" id="PF05532">
    <property type="entry name" value="CsbD"/>
    <property type="match status" value="1"/>
</dbReference>
<sequence>MALDEKMDGLKDQATGKVKEVSGAVTGDTKTEVEGKAEGLLGKAKNAASDLKDKAADVVEDVKEKFDK</sequence>
<dbReference type="InterPro" id="IPR036629">
    <property type="entry name" value="YjbJ_sf"/>
</dbReference>
<evidence type="ECO:0000259" key="2">
    <source>
        <dbReference type="Pfam" id="PF05532"/>
    </source>
</evidence>
<comment type="similarity">
    <text evidence="1">Belongs to the UPF0337 (CsbD) family.</text>
</comment>
<gene>
    <name evidence="3" type="ORF">OIT44_02240</name>
</gene>
<dbReference type="RefSeq" id="WP_213409486.1">
    <property type="nucleotide sequence ID" value="NZ_CP074441.1"/>
</dbReference>
<dbReference type="EMBL" id="JAOZFE010000001">
    <property type="protein sequence ID" value="MCW0952889.1"/>
    <property type="molecule type" value="Genomic_DNA"/>
</dbReference>
<evidence type="ECO:0000313" key="3">
    <source>
        <dbReference type="EMBL" id="MCW0952889.1"/>
    </source>
</evidence>
<reference evidence="3 4" key="1">
    <citation type="submission" date="2022-10" db="EMBL/GenBank/DDBJ databases">
        <title>Weissella fermenti sp. nov., isolated from fermented cabbage.</title>
        <authorList>
            <person name="Lee J.K."/>
            <person name="Baek J.H."/>
            <person name="Choi D.G."/>
            <person name="Kim J.M."/>
            <person name="Jeon C.O."/>
        </authorList>
    </citation>
    <scope>NUCLEOTIDE SEQUENCE [LARGE SCALE GENOMIC DNA]</scope>
    <source>
        <strain evidence="3 4">KACC 18534</strain>
    </source>
</reference>
<evidence type="ECO:0000313" key="4">
    <source>
        <dbReference type="Proteomes" id="UP001526225"/>
    </source>
</evidence>
<comment type="caution">
    <text evidence="3">The sequence shown here is derived from an EMBL/GenBank/DDBJ whole genome shotgun (WGS) entry which is preliminary data.</text>
</comment>
<accession>A0ABT3E3A8</accession>
<dbReference type="Proteomes" id="UP001526225">
    <property type="component" value="Unassembled WGS sequence"/>
</dbReference>
<keyword evidence="4" id="KW-1185">Reference proteome</keyword>
<name>A0ABT3E3A8_9LACO</name>
<dbReference type="SUPFAM" id="SSF69047">
    <property type="entry name" value="Hypothetical protein YjbJ"/>
    <property type="match status" value="1"/>
</dbReference>
<feature type="domain" description="CsbD-like" evidence="2">
    <location>
        <begin position="5"/>
        <end position="56"/>
    </location>
</feature>
<organism evidence="3 4">
    <name type="scientific">Weissella ceti</name>
    <dbReference type="NCBI Taxonomy" id="759620"/>
    <lineage>
        <taxon>Bacteria</taxon>
        <taxon>Bacillati</taxon>
        <taxon>Bacillota</taxon>
        <taxon>Bacilli</taxon>
        <taxon>Lactobacillales</taxon>
        <taxon>Lactobacillaceae</taxon>
        <taxon>Weissella</taxon>
    </lineage>
</organism>
<evidence type="ECO:0000256" key="1">
    <source>
        <dbReference type="ARBA" id="ARBA00009129"/>
    </source>
</evidence>
<proteinExistence type="inferred from homology"/>